<reference evidence="13 14" key="1">
    <citation type="submission" date="2020-07" db="EMBL/GenBank/DDBJ databases">
        <title>Sequencing the genomes of 1000 actinobacteria strains.</title>
        <authorList>
            <person name="Klenk H.-P."/>
        </authorList>
    </citation>
    <scope>NUCLEOTIDE SEQUENCE [LARGE SCALE GENOMIC DNA]</scope>
    <source>
        <strain evidence="13 14">DSM 22083</strain>
    </source>
</reference>
<dbReference type="SUPFAM" id="SSF90123">
    <property type="entry name" value="ABC transporter transmembrane region"/>
    <property type="match status" value="1"/>
</dbReference>
<dbReference type="EMBL" id="JACCBU010000001">
    <property type="protein sequence ID" value="NYE75502.1"/>
    <property type="molecule type" value="Genomic_DNA"/>
</dbReference>
<dbReference type="SMART" id="SM00382">
    <property type="entry name" value="AAA"/>
    <property type="match status" value="1"/>
</dbReference>
<keyword evidence="7 13" id="KW-0067">ATP-binding</keyword>
<comment type="similarity">
    <text evidence="10">Belongs to the ABC transporter superfamily. Siderophore-Fe(3+) uptake transporter (SIUT) (TC 3.A.1.21) family.</text>
</comment>
<evidence type="ECO:0000256" key="11">
    <source>
        <dbReference type="SAM" id="Phobius"/>
    </source>
</evidence>
<dbReference type="FunFam" id="3.40.50.300:FF:000221">
    <property type="entry name" value="Multidrug ABC transporter ATP-binding protein"/>
    <property type="match status" value="1"/>
</dbReference>
<dbReference type="InterPro" id="IPR036640">
    <property type="entry name" value="ABC1_TM_sf"/>
</dbReference>
<evidence type="ECO:0000256" key="7">
    <source>
        <dbReference type="ARBA" id="ARBA00022840"/>
    </source>
</evidence>
<dbReference type="PROSITE" id="PS00211">
    <property type="entry name" value="ABC_TRANSPORTER_1"/>
    <property type="match status" value="1"/>
</dbReference>
<accession>A0A7Y9IF03</accession>
<dbReference type="GO" id="GO:0005886">
    <property type="term" value="C:plasma membrane"/>
    <property type="evidence" value="ECO:0007669"/>
    <property type="project" value="UniProtKB-SubCell"/>
</dbReference>
<dbReference type="Gene3D" id="3.40.50.300">
    <property type="entry name" value="P-loop containing nucleotide triphosphate hydrolases"/>
    <property type="match status" value="1"/>
</dbReference>
<evidence type="ECO:0000313" key="14">
    <source>
        <dbReference type="Proteomes" id="UP000569914"/>
    </source>
</evidence>
<dbReference type="InterPro" id="IPR003439">
    <property type="entry name" value="ABC_transporter-like_ATP-bd"/>
</dbReference>
<dbReference type="AlphaFoldDB" id="A0A7Y9IF03"/>
<dbReference type="InterPro" id="IPR017871">
    <property type="entry name" value="ABC_transporter-like_CS"/>
</dbReference>
<keyword evidence="14" id="KW-1185">Reference proteome</keyword>
<feature type="transmembrane region" description="Helical" evidence="11">
    <location>
        <begin position="65"/>
        <end position="88"/>
    </location>
</feature>
<keyword evidence="9 11" id="KW-0472">Membrane</keyword>
<dbReference type="GO" id="GO:0005524">
    <property type="term" value="F:ATP binding"/>
    <property type="evidence" value="ECO:0007669"/>
    <property type="project" value="UniProtKB-KW"/>
</dbReference>
<comment type="caution">
    <text evidence="13">The sequence shown here is derived from an EMBL/GenBank/DDBJ whole genome shotgun (WGS) entry which is preliminary data.</text>
</comment>
<dbReference type="RefSeq" id="WP_179757996.1">
    <property type="nucleotide sequence ID" value="NZ_JACCBU010000001.1"/>
</dbReference>
<feature type="transmembrane region" description="Helical" evidence="11">
    <location>
        <begin position="265"/>
        <end position="287"/>
    </location>
</feature>
<evidence type="ECO:0000256" key="2">
    <source>
        <dbReference type="ARBA" id="ARBA00022448"/>
    </source>
</evidence>
<gene>
    <name evidence="13" type="ORF">BKA15_006831</name>
</gene>
<keyword evidence="8 11" id="KW-1133">Transmembrane helix</keyword>
<dbReference type="Proteomes" id="UP000569914">
    <property type="component" value="Unassembled WGS sequence"/>
</dbReference>
<name>A0A7Y9IF03_9ACTN</name>
<feature type="domain" description="ABC transporter" evidence="12">
    <location>
        <begin position="358"/>
        <end position="601"/>
    </location>
</feature>
<dbReference type="InterPro" id="IPR039421">
    <property type="entry name" value="Type_1_exporter"/>
</dbReference>
<dbReference type="PANTHER" id="PTHR24221:SF646">
    <property type="entry name" value="HAEMOLYSIN SECRETION ATP-BINDING PROTEIN"/>
    <property type="match status" value="1"/>
</dbReference>
<evidence type="ECO:0000256" key="4">
    <source>
        <dbReference type="ARBA" id="ARBA00022519"/>
    </source>
</evidence>
<keyword evidence="3" id="KW-1003">Cell membrane</keyword>
<keyword evidence="5 11" id="KW-0812">Transmembrane</keyword>
<keyword evidence="6" id="KW-0547">Nucleotide-binding</keyword>
<protein>
    <submittedName>
        <fullName evidence="13">ATP-binding cassette subfamily B protein</fullName>
    </submittedName>
</protein>
<dbReference type="SUPFAM" id="SSF52540">
    <property type="entry name" value="P-loop containing nucleoside triphosphate hydrolases"/>
    <property type="match status" value="1"/>
</dbReference>
<feature type="transmembrane region" description="Helical" evidence="11">
    <location>
        <begin position="161"/>
        <end position="187"/>
    </location>
</feature>
<evidence type="ECO:0000256" key="5">
    <source>
        <dbReference type="ARBA" id="ARBA00022692"/>
    </source>
</evidence>
<comment type="subcellular location">
    <subcellularLocation>
        <location evidence="1">Cell inner membrane</location>
        <topology evidence="1">Multi-pass membrane protein</topology>
    </subcellularLocation>
</comment>
<evidence type="ECO:0000313" key="13">
    <source>
        <dbReference type="EMBL" id="NYE75502.1"/>
    </source>
</evidence>
<dbReference type="PANTHER" id="PTHR24221">
    <property type="entry name" value="ATP-BINDING CASSETTE SUB-FAMILY B"/>
    <property type="match status" value="1"/>
</dbReference>
<evidence type="ECO:0000259" key="12">
    <source>
        <dbReference type="PROSITE" id="PS50893"/>
    </source>
</evidence>
<evidence type="ECO:0000256" key="10">
    <source>
        <dbReference type="ARBA" id="ARBA00023455"/>
    </source>
</evidence>
<keyword evidence="4" id="KW-0997">Cell inner membrane</keyword>
<dbReference type="Pfam" id="PF00005">
    <property type="entry name" value="ABC_tran"/>
    <property type="match status" value="1"/>
</dbReference>
<organism evidence="13 14">
    <name type="scientific">Microlunatus parietis</name>
    <dbReference type="NCBI Taxonomy" id="682979"/>
    <lineage>
        <taxon>Bacteria</taxon>
        <taxon>Bacillati</taxon>
        <taxon>Actinomycetota</taxon>
        <taxon>Actinomycetes</taxon>
        <taxon>Propionibacteriales</taxon>
        <taxon>Propionibacteriaceae</taxon>
        <taxon>Microlunatus</taxon>
    </lineage>
</organism>
<dbReference type="InterPro" id="IPR003593">
    <property type="entry name" value="AAA+_ATPase"/>
</dbReference>
<keyword evidence="2" id="KW-0813">Transport</keyword>
<dbReference type="GO" id="GO:0034040">
    <property type="term" value="F:ATPase-coupled lipid transmembrane transporter activity"/>
    <property type="evidence" value="ECO:0007669"/>
    <property type="project" value="TreeGrafter"/>
</dbReference>
<dbReference type="GO" id="GO:0016887">
    <property type="term" value="F:ATP hydrolysis activity"/>
    <property type="evidence" value="ECO:0007669"/>
    <property type="project" value="InterPro"/>
</dbReference>
<feature type="transmembrane region" description="Helical" evidence="11">
    <location>
        <begin position="27"/>
        <end position="53"/>
    </location>
</feature>
<evidence type="ECO:0000256" key="6">
    <source>
        <dbReference type="ARBA" id="ARBA00022741"/>
    </source>
</evidence>
<proteinExistence type="inferred from homology"/>
<dbReference type="PROSITE" id="PS50893">
    <property type="entry name" value="ABC_TRANSPORTER_2"/>
    <property type="match status" value="1"/>
</dbReference>
<evidence type="ECO:0000256" key="3">
    <source>
        <dbReference type="ARBA" id="ARBA00022475"/>
    </source>
</evidence>
<dbReference type="Gene3D" id="1.20.1560.10">
    <property type="entry name" value="ABC transporter type 1, transmembrane domain"/>
    <property type="match status" value="1"/>
</dbReference>
<evidence type="ECO:0000256" key="8">
    <source>
        <dbReference type="ARBA" id="ARBA00022989"/>
    </source>
</evidence>
<sequence length="613" mass="65401">MSTVTTPFPVALRLLVGYVASTDRLRFAGFVVLVVVEGLLGPVTIAASGLAVARAAPAFGAGLDSAAAAALAAAVGLAGLAFAAGQLITPLRDAVATSLGSRVAQRMREQLLSATVGPPGLAHLEDPETAEEIRRAGEYEWADLAPLTTIVQQLGAALKTVISAAGAGVLLAGFAWWAPLLLILAAVGTHVWMAGNEHEIVEQHEAHAGQQRRADYFRDLALDPPAAKEVRLFGLAGWLAGRARRHRTAYLRHVWQARRANLRPVLLTLGTIAVANGAVLAALGATAVSGGLGAAELTVYVQALIALQSLGHPLLATWWVRQGAAALPHLVGLAERTHRLSVRPRGSAPAIGMPRRELRLSGVRFGYPGHDRPVLDGVELAIPAGSSLAIVGRNGEGKTTLLKLLARFYDPDEGAVRIDGTDLRDLDLASWRAQLAVIFQDFIRYELTAHQNVGFGRVETAGDPEAVRRAAERAGALELIKDLPDGWQTVLSRHYRGGVDLSGGQWQRIALARALRAADAGARLLVLDEPTAALDVRAEAALFERFLELTAGTTTVLVTHRLSSVRHVDRIAVLDRGRIAQHGTHAELMATDGLYRRMYRLQARRFDEGVHDA</sequence>
<evidence type="ECO:0000256" key="1">
    <source>
        <dbReference type="ARBA" id="ARBA00004429"/>
    </source>
</evidence>
<evidence type="ECO:0000256" key="9">
    <source>
        <dbReference type="ARBA" id="ARBA00023136"/>
    </source>
</evidence>
<dbReference type="InterPro" id="IPR027417">
    <property type="entry name" value="P-loop_NTPase"/>
</dbReference>